<dbReference type="EMBL" id="CAIJDP010000060">
    <property type="protein sequence ID" value="CAD0002503.1"/>
    <property type="molecule type" value="Genomic_DNA"/>
</dbReference>
<evidence type="ECO:0000313" key="2">
    <source>
        <dbReference type="Proteomes" id="UP000530060"/>
    </source>
</evidence>
<gene>
    <name evidence="1" type="ORF">FLAT13_01171</name>
</gene>
<keyword evidence="2" id="KW-1185">Reference proteome</keyword>
<dbReference type="Proteomes" id="UP000530060">
    <property type="component" value="Unassembled WGS sequence"/>
</dbReference>
<name>A0A6V6YST1_9FLAO</name>
<comment type="caution">
    <text evidence="1">The sequence shown here is derived from an EMBL/GenBank/DDBJ whole genome shotgun (WGS) entry which is preliminary data.</text>
</comment>
<proteinExistence type="predicted"/>
<evidence type="ECO:0000313" key="1">
    <source>
        <dbReference type="EMBL" id="CAD0002503.1"/>
    </source>
</evidence>
<accession>A0A6V6YST1</accession>
<dbReference type="AlphaFoldDB" id="A0A6V6YST1"/>
<sequence>MYFTFLVTLEGPNTNLLLEDLKTSNEILIF</sequence>
<reference evidence="1 2" key="1">
    <citation type="submission" date="2020-06" db="EMBL/GenBank/DDBJ databases">
        <authorList>
            <person name="Criscuolo A."/>
        </authorList>
    </citation>
    <scope>NUCLEOTIDE SEQUENCE [LARGE SCALE GENOMIC DNA]</scope>
    <source>
        <strain evidence="2">CIP 111411</strain>
    </source>
</reference>
<organism evidence="1 2">
    <name type="scientific">Flavobacterium salmonis</name>
    <dbReference type="NCBI Taxonomy" id="2654844"/>
    <lineage>
        <taxon>Bacteria</taxon>
        <taxon>Pseudomonadati</taxon>
        <taxon>Bacteroidota</taxon>
        <taxon>Flavobacteriia</taxon>
        <taxon>Flavobacteriales</taxon>
        <taxon>Flavobacteriaceae</taxon>
        <taxon>Flavobacterium</taxon>
    </lineage>
</organism>
<protein>
    <submittedName>
        <fullName evidence="1">Uncharacterized protein</fullName>
    </submittedName>
</protein>